<keyword evidence="3" id="KW-0408">Iron</keyword>
<evidence type="ECO:0000313" key="8">
    <source>
        <dbReference type="EMBL" id="EEF63111.1"/>
    </source>
</evidence>
<name>B9XAS6_PEDPL</name>
<evidence type="ECO:0000313" key="9">
    <source>
        <dbReference type="Proteomes" id="UP000003688"/>
    </source>
</evidence>
<dbReference type="Pfam" id="PF00355">
    <property type="entry name" value="Rieske"/>
    <property type="match status" value="1"/>
</dbReference>
<dbReference type="SUPFAM" id="SSF117916">
    <property type="entry name" value="Fe-S cluster assembly (FSCA) domain-like"/>
    <property type="match status" value="1"/>
</dbReference>
<feature type="region of interest" description="Disordered" evidence="5">
    <location>
        <begin position="1"/>
        <end position="25"/>
    </location>
</feature>
<dbReference type="GO" id="GO:0016226">
    <property type="term" value="P:iron-sulfur cluster assembly"/>
    <property type="evidence" value="ECO:0007669"/>
    <property type="project" value="InterPro"/>
</dbReference>
<feature type="domain" description="NIF system FeS cluster assembly NifU C-terminal" evidence="7">
    <location>
        <begin position="120"/>
        <end position="180"/>
    </location>
</feature>
<reference evidence="8 9" key="1">
    <citation type="journal article" date="2011" name="J. Bacteriol.">
        <title>Genome sequence of 'Pedosphaera parvula' Ellin514, an aerobic Verrucomicrobial isolate from pasture soil.</title>
        <authorList>
            <person name="Kant R."/>
            <person name="van Passel M.W."/>
            <person name="Sangwan P."/>
            <person name="Palva A."/>
            <person name="Lucas S."/>
            <person name="Copeland A."/>
            <person name="Lapidus A."/>
            <person name="Glavina Del Rio T."/>
            <person name="Dalin E."/>
            <person name="Tice H."/>
            <person name="Bruce D."/>
            <person name="Goodwin L."/>
            <person name="Pitluck S."/>
            <person name="Chertkov O."/>
            <person name="Larimer F.W."/>
            <person name="Land M.L."/>
            <person name="Hauser L."/>
            <person name="Brettin T.S."/>
            <person name="Detter J.C."/>
            <person name="Han S."/>
            <person name="de Vos W.M."/>
            <person name="Janssen P.H."/>
            <person name="Smidt H."/>
        </authorList>
    </citation>
    <scope>NUCLEOTIDE SEQUENCE [LARGE SCALE GENOMIC DNA]</scope>
    <source>
        <strain evidence="8 9">Ellin514</strain>
    </source>
</reference>
<dbReference type="EMBL" id="ABOX02000002">
    <property type="protein sequence ID" value="EEF63111.1"/>
    <property type="molecule type" value="Genomic_DNA"/>
</dbReference>
<gene>
    <name evidence="8" type="ORF">Cflav_PD5746</name>
</gene>
<dbReference type="InterPro" id="IPR001075">
    <property type="entry name" value="NIF_FeS_clus_asmbl_NifU_C"/>
</dbReference>
<sequence>MSLNPATHDHTNPVSQTIPPKSNGAVRPIDELNEQGRRVQELVDQVDAVADPATRALLQDCLQSVLALHGQGLAQVLQVVQDSGYEGQKVFDRLIHDSVVRRLLLIHGLHPVNLEARLLEALDKVRPYMESHGGNVELISLVNDKACLRLQGTCKSCPSSAITLELAVRHAIEEACPDLIGFEVEGAVEPTTLDQTSSDAKFQPASWTLLEDLAQLNNDNLRVIETKGISLLICKVNENLYAYRNLCPACGLAFKSDGLEEGQLKCPIGHRYDAQRAGAGVHNLDLHLDPFPLLVENGRVKVSLR</sequence>
<dbReference type="Pfam" id="PF01106">
    <property type="entry name" value="NifU"/>
    <property type="match status" value="1"/>
</dbReference>
<keyword evidence="1" id="KW-0001">2Fe-2S</keyword>
<protein>
    <submittedName>
        <fullName evidence="8">Nitrogen-fixing NifU domain protein</fullName>
    </submittedName>
</protein>
<dbReference type="STRING" id="320771.Cflav_PD5746"/>
<organism evidence="8 9">
    <name type="scientific">Pedosphaera parvula (strain Ellin514)</name>
    <dbReference type="NCBI Taxonomy" id="320771"/>
    <lineage>
        <taxon>Bacteria</taxon>
        <taxon>Pseudomonadati</taxon>
        <taxon>Verrucomicrobiota</taxon>
        <taxon>Pedosphaerae</taxon>
        <taxon>Pedosphaerales</taxon>
        <taxon>Pedosphaeraceae</taxon>
        <taxon>Pedosphaera</taxon>
    </lineage>
</organism>
<evidence type="ECO:0000256" key="2">
    <source>
        <dbReference type="ARBA" id="ARBA00022723"/>
    </source>
</evidence>
<dbReference type="SUPFAM" id="SSF50022">
    <property type="entry name" value="ISP domain"/>
    <property type="match status" value="1"/>
</dbReference>
<dbReference type="InterPro" id="IPR036922">
    <property type="entry name" value="Rieske_2Fe-2S_sf"/>
</dbReference>
<evidence type="ECO:0000256" key="1">
    <source>
        <dbReference type="ARBA" id="ARBA00022714"/>
    </source>
</evidence>
<comment type="caution">
    <text evidence="8">The sequence shown here is derived from an EMBL/GenBank/DDBJ whole genome shotgun (WGS) entry which is preliminary data.</text>
</comment>
<accession>B9XAS6</accession>
<dbReference type="Gene3D" id="3.30.300.130">
    <property type="entry name" value="Fe-S cluster assembly (FSCA)"/>
    <property type="match status" value="1"/>
</dbReference>
<dbReference type="Gene3D" id="2.102.10.10">
    <property type="entry name" value="Rieske [2Fe-2S] iron-sulphur domain"/>
    <property type="match status" value="1"/>
</dbReference>
<evidence type="ECO:0000256" key="4">
    <source>
        <dbReference type="ARBA" id="ARBA00023014"/>
    </source>
</evidence>
<evidence type="ECO:0000259" key="6">
    <source>
        <dbReference type="Pfam" id="PF00355"/>
    </source>
</evidence>
<dbReference type="Proteomes" id="UP000003688">
    <property type="component" value="Unassembled WGS sequence"/>
</dbReference>
<evidence type="ECO:0000259" key="7">
    <source>
        <dbReference type="Pfam" id="PF01106"/>
    </source>
</evidence>
<proteinExistence type="predicted"/>
<dbReference type="GO" id="GO:0051537">
    <property type="term" value="F:2 iron, 2 sulfur cluster binding"/>
    <property type="evidence" value="ECO:0007669"/>
    <property type="project" value="UniProtKB-KW"/>
</dbReference>
<feature type="domain" description="Rieske" evidence="6">
    <location>
        <begin position="207"/>
        <end position="273"/>
    </location>
</feature>
<keyword evidence="2" id="KW-0479">Metal-binding</keyword>
<dbReference type="AlphaFoldDB" id="B9XAS6"/>
<evidence type="ECO:0000256" key="5">
    <source>
        <dbReference type="SAM" id="MobiDB-lite"/>
    </source>
</evidence>
<evidence type="ECO:0000256" key="3">
    <source>
        <dbReference type="ARBA" id="ARBA00023004"/>
    </source>
</evidence>
<dbReference type="InterPro" id="IPR017941">
    <property type="entry name" value="Rieske_2Fe-2S"/>
</dbReference>
<keyword evidence="9" id="KW-1185">Reference proteome</keyword>
<dbReference type="PANTHER" id="PTHR11178">
    <property type="entry name" value="IRON-SULFUR CLUSTER SCAFFOLD PROTEIN NFU-RELATED"/>
    <property type="match status" value="1"/>
</dbReference>
<dbReference type="RefSeq" id="WP_007412924.1">
    <property type="nucleotide sequence ID" value="NZ_ABOX02000002.1"/>
</dbReference>
<keyword evidence="4" id="KW-0411">Iron-sulfur</keyword>
<dbReference type="OrthoDB" id="9795104at2"/>
<dbReference type="GO" id="GO:0005506">
    <property type="term" value="F:iron ion binding"/>
    <property type="evidence" value="ECO:0007669"/>
    <property type="project" value="InterPro"/>
</dbReference>
<dbReference type="InterPro" id="IPR034904">
    <property type="entry name" value="FSCA_dom_sf"/>
</dbReference>